<reference evidence="1 2" key="1">
    <citation type="journal article" date="2014" name="BMC Genomics">
        <title>Genome sequencing of four Aureobasidium pullulans varieties: biotechnological potential, stress tolerance, and description of new species.</title>
        <authorList>
            <person name="Gostin Ar C."/>
            <person name="Ohm R.A."/>
            <person name="Kogej T."/>
            <person name="Sonjak S."/>
            <person name="Turk M."/>
            <person name="Zajc J."/>
            <person name="Zalar P."/>
            <person name="Grube M."/>
            <person name="Sun H."/>
            <person name="Han J."/>
            <person name="Sharma A."/>
            <person name="Chiniquy J."/>
            <person name="Ngan C.Y."/>
            <person name="Lipzen A."/>
            <person name="Barry K."/>
            <person name="Grigoriev I.V."/>
            <person name="Gunde-Cimerman N."/>
        </authorList>
    </citation>
    <scope>NUCLEOTIDE SEQUENCE [LARGE SCALE GENOMIC DNA]</scope>
    <source>
        <strain evidence="1 2">CBS 110374</strain>
    </source>
</reference>
<evidence type="ECO:0000313" key="1">
    <source>
        <dbReference type="EMBL" id="KEQ57476.1"/>
    </source>
</evidence>
<dbReference type="Proteomes" id="UP000030672">
    <property type="component" value="Unassembled WGS sequence"/>
</dbReference>
<proteinExistence type="predicted"/>
<name>A0A074W4G2_AURM1</name>
<dbReference type="STRING" id="1043003.A0A074W4G2"/>
<dbReference type="RefSeq" id="XP_040874500.1">
    <property type="nucleotide sequence ID" value="XM_041019236.1"/>
</dbReference>
<accession>A0A074W4G2</accession>
<feature type="non-terminal residue" evidence="1">
    <location>
        <position position="74"/>
    </location>
</feature>
<dbReference type="AlphaFoldDB" id="A0A074W4G2"/>
<organism evidence="1 2">
    <name type="scientific">Aureobasidium melanogenum (strain CBS 110374)</name>
    <name type="common">Aureobasidium pullulans var. melanogenum</name>
    <dbReference type="NCBI Taxonomy" id="1043003"/>
    <lineage>
        <taxon>Eukaryota</taxon>
        <taxon>Fungi</taxon>
        <taxon>Dikarya</taxon>
        <taxon>Ascomycota</taxon>
        <taxon>Pezizomycotina</taxon>
        <taxon>Dothideomycetes</taxon>
        <taxon>Dothideomycetidae</taxon>
        <taxon>Dothideales</taxon>
        <taxon>Saccotheciaceae</taxon>
        <taxon>Aureobasidium</taxon>
    </lineage>
</organism>
<evidence type="ECO:0000313" key="2">
    <source>
        <dbReference type="Proteomes" id="UP000030672"/>
    </source>
</evidence>
<gene>
    <name evidence="1" type="ORF">M437DRAFT_32670</name>
</gene>
<dbReference type="HOGENOM" id="CLU_149495_1_0_1"/>
<dbReference type="GeneID" id="63912609"/>
<dbReference type="Gene3D" id="2.30.29.30">
    <property type="entry name" value="Pleckstrin-homology domain (PH domain)/Phosphotyrosine-binding domain (PTB)"/>
    <property type="match status" value="1"/>
</dbReference>
<keyword evidence="2" id="KW-1185">Reference proteome</keyword>
<dbReference type="EMBL" id="KL584924">
    <property type="protein sequence ID" value="KEQ57476.1"/>
    <property type="molecule type" value="Genomic_DNA"/>
</dbReference>
<dbReference type="InterPro" id="IPR011993">
    <property type="entry name" value="PH-like_dom_sf"/>
</dbReference>
<protein>
    <submittedName>
        <fullName evidence="1">Uncharacterized protein</fullName>
    </submittedName>
</protein>
<sequence>LTQSYTLQGAEVGIANDYKKRNFVIRVRAEAEQFLLEVESLSVLLNVIHVLETAIDISLPLENRKMPGSSRYPR</sequence>
<dbReference type="PANTHER" id="PTHR37283">
    <property type="entry name" value="PH DOMAIN-CONTAINING PROTEIN YHR131C"/>
    <property type="match status" value="1"/>
</dbReference>
<dbReference type="PANTHER" id="PTHR37283:SF1">
    <property type="entry name" value="PH DOMAIN-CONTAINING PROTEIN YHR131C"/>
    <property type="match status" value="1"/>
</dbReference>
<feature type="non-terminal residue" evidence="1">
    <location>
        <position position="1"/>
    </location>
</feature>